<dbReference type="RefSeq" id="WP_212519967.1">
    <property type="nucleotide sequence ID" value="NZ_JAGSOH010000067.1"/>
</dbReference>
<proteinExistence type="predicted"/>
<dbReference type="InterPro" id="IPR051448">
    <property type="entry name" value="CdaR-like_regulators"/>
</dbReference>
<evidence type="ECO:0000313" key="3">
    <source>
        <dbReference type="EMBL" id="MBR7828832.1"/>
    </source>
</evidence>
<comment type="caution">
    <text evidence="3">The sequence shown here is derived from an EMBL/GenBank/DDBJ whole genome shotgun (WGS) entry which is preliminary data.</text>
</comment>
<feature type="domain" description="RsbT co-antagonist protein RsbRD N-terminal" evidence="2">
    <location>
        <begin position="24"/>
        <end position="152"/>
    </location>
</feature>
<evidence type="ECO:0000313" key="4">
    <source>
        <dbReference type="Proteomes" id="UP000676325"/>
    </source>
</evidence>
<gene>
    <name evidence="3" type="ORF">KDK95_21160</name>
</gene>
<dbReference type="Proteomes" id="UP000676325">
    <property type="component" value="Unassembled WGS sequence"/>
</dbReference>
<dbReference type="PANTHER" id="PTHR33744:SF1">
    <property type="entry name" value="DNA-BINDING TRANSCRIPTIONAL ACTIVATOR ADER"/>
    <property type="match status" value="1"/>
</dbReference>
<dbReference type="Pfam" id="PF13556">
    <property type="entry name" value="HTH_30"/>
    <property type="match status" value="1"/>
</dbReference>
<accession>A0A941EE71</accession>
<dbReference type="InterPro" id="IPR025736">
    <property type="entry name" value="PucR_C-HTH_dom"/>
</dbReference>
<keyword evidence="4" id="KW-1185">Reference proteome</keyword>
<organism evidence="3 4">
    <name type="scientific">Actinospica acidithermotolerans</name>
    <dbReference type="NCBI Taxonomy" id="2828514"/>
    <lineage>
        <taxon>Bacteria</taxon>
        <taxon>Bacillati</taxon>
        <taxon>Actinomycetota</taxon>
        <taxon>Actinomycetes</taxon>
        <taxon>Catenulisporales</taxon>
        <taxon>Actinospicaceae</taxon>
        <taxon>Actinospica</taxon>
    </lineage>
</organism>
<dbReference type="Gene3D" id="1.10.10.2840">
    <property type="entry name" value="PucR C-terminal helix-turn-helix domain"/>
    <property type="match status" value="1"/>
</dbReference>
<dbReference type="EMBL" id="JAGSOH010000067">
    <property type="protein sequence ID" value="MBR7828832.1"/>
    <property type="molecule type" value="Genomic_DNA"/>
</dbReference>
<dbReference type="InterPro" id="IPR025751">
    <property type="entry name" value="RsbRD_N_dom"/>
</dbReference>
<name>A0A941EE71_9ACTN</name>
<sequence>MGDPAGRAVLVEIVEAMCGEQNALDAVVRAARDRSPSVAALPECEVRRNVAALLQGVARGFADAAAGPDLAAADALAADRVAQGVPLDGLLDGFQAGRAHLLLVLTEQARVRGVASETLIDALVELDGFTTALQNRLIHAYRNHELSLARTGYALRLQALRGLLHGDQGVHAAEAGLDPAKRYHCLIADVTEPREAPRAEAALSGGIAGFVDGYLCCVTRRLPAPGSLDHVAVIASPAQPTNRLAAVYPLCQSALASARLRGLRGLRSLTALSAFVAVDAHPELGLVLAADLLPRLDPAKSFHRLLAQTACTYLEHGRQLTPTAAELHVHSNTVKHRLRRMNELTGFGAPDEPITDTLHWWWALDAWLRRVTD</sequence>
<reference evidence="3" key="1">
    <citation type="submission" date="2021-04" db="EMBL/GenBank/DDBJ databases">
        <title>Genome based classification of Actinospica acidithermotolerans sp. nov., an actinobacterium isolated from an Indonesian hot spring.</title>
        <authorList>
            <person name="Kusuma A.B."/>
            <person name="Putra K.E."/>
            <person name="Nafisah S."/>
            <person name="Loh J."/>
            <person name="Nouioui I."/>
            <person name="Goodfellow M."/>
        </authorList>
    </citation>
    <scope>NUCLEOTIDE SEQUENCE</scope>
    <source>
        <strain evidence="3">MGRD01-02</strain>
    </source>
</reference>
<feature type="domain" description="PucR C-terminal helix-turn-helix" evidence="1">
    <location>
        <begin position="306"/>
        <end position="347"/>
    </location>
</feature>
<evidence type="ECO:0000259" key="1">
    <source>
        <dbReference type="Pfam" id="PF13556"/>
    </source>
</evidence>
<dbReference type="Pfam" id="PF14361">
    <property type="entry name" value="RsbRD_N"/>
    <property type="match status" value="1"/>
</dbReference>
<dbReference type="AlphaFoldDB" id="A0A941EE71"/>
<protein>
    <submittedName>
        <fullName evidence="3">Helix-turn-helix domain-containing protein</fullName>
    </submittedName>
</protein>
<evidence type="ECO:0000259" key="2">
    <source>
        <dbReference type="Pfam" id="PF14361"/>
    </source>
</evidence>
<dbReference type="PANTHER" id="PTHR33744">
    <property type="entry name" value="CARBOHYDRATE DIACID REGULATOR"/>
    <property type="match status" value="1"/>
</dbReference>
<dbReference type="InterPro" id="IPR042070">
    <property type="entry name" value="PucR_C-HTH_sf"/>
</dbReference>